<dbReference type="SUPFAM" id="SSF56925">
    <property type="entry name" value="OMPA-like"/>
    <property type="match status" value="1"/>
</dbReference>
<accession>A0A0B8P496</accession>
<evidence type="ECO:0000256" key="1">
    <source>
        <dbReference type="ARBA" id="ARBA00022729"/>
    </source>
</evidence>
<reference evidence="4 5" key="2">
    <citation type="submission" date="2015-01" db="EMBL/GenBank/DDBJ databases">
        <authorList>
            <consortium name="NBRP consortium"/>
            <person name="Sawabe T."/>
            <person name="Meirelles P."/>
            <person name="Feng G."/>
            <person name="Sayaka M."/>
            <person name="Hattori M."/>
            <person name="Ohkuma M."/>
        </authorList>
    </citation>
    <scope>NUCLEOTIDE SEQUENCE [LARGE SCALE GENOMIC DNA]</scope>
    <source>
        <strain evidence="5">JCM 19231</strain>
    </source>
</reference>
<keyword evidence="5" id="KW-1185">Reference proteome</keyword>
<reference evidence="4 5" key="1">
    <citation type="submission" date="2015-01" db="EMBL/GenBank/DDBJ databases">
        <title>Vibrio sp. C1 JCM 19231 whole genome shotgun sequence.</title>
        <authorList>
            <person name="Sawabe T."/>
            <person name="Meirelles P."/>
            <person name="Feng G."/>
            <person name="Sayaka M."/>
            <person name="Hattori M."/>
            <person name="Ohkuma M."/>
        </authorList>
    </citation>
    <scope>NUCLEOTIDE SEQUENCE [LARGE SCALE GENOMIC DNA]</scope>
    <source>
        <strain evidence="5">JCM 19231</strain>
    </source>
</reference>
<organism evidence="4 5">
    <name type="scientific">Vibrio ishigakensis</name>
    <dbReference type="NCBI Taxonomy" id="1481914"/>
    <lineage>
        <taxon>Bacteria</taxon>
        <taxon>Pseudomonadati</taxon>
        <taxon>Pseudomonadota</taxon>
        <taxon>Gammaproteobacteria</taxon>
        <taxon>Vibrionales</taxon>
        <taxon>Vibrionaceae</taxon>
        <taxon>Vibrio</taxon>
    </lineage>
</organism>
<feature type="chain" id="PRO_5002121828" description="Outer membrane protein beta-barrel domain-containing protein" evidence="2">
    <location>
        <begin position="22"/>
        <end position="159"/>
    </location>
</feature>
<gene>
    <name evidence="4" type="ORF">JCM19231_4216</name>
</gene>
<dbReference type="Proteomes" id="UP000031671">
    <property type="component" value="Unassembled WGS sequence"/>
</dbReference>
<dbReference type="InterPro" id="IPR027385">
    <property type="entry name" value="Beta-barrel_OMP"/>
</dbReference>
<protein>
    <recommendedName>
        <fullName evidence="3">Outer membrane protein beta-barrel domain-containing protein</fullName>
    </recommendedName>
</protein>
<dbReference type="AlphaFoldDB" id="A0A0B8P496"/>
<evidence type="ECO:0000256" key="2">
    <source>
        <dbReference type="SAM" id="SignalP"/>
    </source>
</evidence>
<sequence length="159" mass="17991">MKLNKLILPIAAVFFITQAQANPYIGASYLYSEYQVKNEDTDFTDENSGYNLYIGYQLHPMFAIEAGYADFVDTHKDFEHVYSDAWLTSAKVMLPITIFDLYGRVGVGHFQTNLGDTNDIYYGTGTGVKLGPVRVALEYTMYEAKVIEDSFSLSAEFHF</sequence>
<dbReference type="Gene3D" id="2.40.160.20">
    <property type="match status" value="1"/>
</dbReference>
<evidence type="ECO:0000313" key="4">
    <source>
        <dbReference type="EMBL" id="GAM57804.1"/>
    </source>
</evidence>
<dbReference type="EMBL" id="BBRZ01000064">
    <property type="protein sequence ID" value="GAM57804.1"/>
    <property type="molecule type" value="Genomic_DNA"/>
</dbReference>
<feature type="signal peptide" evidence="2">
    <location>
        <begin position="1"/>
        <end position="21"/>
    </location>
</feature>
<evidence type="ECO:0000313" key="5">
    <source>
        <dbReference type="Proteomes" id="UP000031671"/>
    </source>
</evidence>
<comment type="caution">
    <text evidence="4">The sequence shown here is derived from an EMBL/GenBank/DDBJ whole genome shotgun (WGS) entry which is preliminary data.</text>
</comment>
<evidence type="ECO:0000259" key="3">
    <source>
        <dbReference type="Pfam" id="PF13505"/>
    </source>
</evidence>
<dbReference type="RefSeq" id="WP_261836402.1">
    <property type="nucleotide sequence ID" value="NZ_AP024882.1"/>
</dbReference>
<dbReference type="Pfam" id="PF13505">
    <property type="entry name" value="OMP_b-brl"/>
    <property type="match status" value="1"/>
</dbReference>
<dbReference type="InterPro" id="IPR011250">
    <property type="entry name" value="OMP/PagP_B-barrel"/>
</dbReference>
<keyword evidence="1 2" id="KW-0732">Signal</keyword>
<name>A0A0B8P496_9VIBR</name>
<proteinExistence type="predicted"/>
<feature type="domain" description="Outer membrane protein beta-barrel" evidence="3">
    <location>
        <begin position="17"/>
        <end position="142"/>
    </location>
</feature>